<name>A0A2P2P6Y9_RHIMU</name>
<protein>
    <submittedName>
        <fullName evidence="1">Uncharacterized protein</fullName>
    </submittedName>
</protein>
<dbReference type="EMBL" id="GGEC01070034">
    <property type="protein sequence ID" value="MBX50518.1"/>
    <property type="molecule type" value="Transcribed_RNA"/>
</dbReference>
<evidence type="ECO:0000313" key="1">
    <source>
        <dbReference type="EMBL" id="MBX50518.1"/>
    </source>
</evidence>
<reference evidence="1" key="1">
    <citation type="submission" date="2018-02" db="EMBL/GenBank/DDBJ databases">
        <title>Rhizophora mucronata_Transcriptome.</title>
        <authorList>
            <person name="Meera S.P."/>
            <person name="Sreeshan A."/>
            <person name="Augustine A."/>
        </authorList>
    </citation>
    <scope>NUCLEOTIDE SEQUENCE</scope>
    <source>
        <tissue evidence="1">Leaf</tissue>
    </source>
</reference>
<organism evidence="1">
    <name type="scientific">Rhizophora mucronata</name>
    <name type="common">Asiatic mangrove</name>
    <dbReference type="NCBI Taxonomy" id="61149"/>
    <lineage>
        <taxon>Eukaryota</taxon>
        <taxon>Viridiplantae</taxon>
        <taxon>Streptophyta</taxon>
        <taxon>Embryophyta</taxon>
        <taxon>Tracheophyta</taxon>
        <taxon>Spermatophyta</taxon>
        <taxon>Magnoliopsida</taxon>
        <taxon>eudicotyledons</taxon>
        <taxon>Gunneridae</taxon>
        <taxon>Pentapetalae</taxon>
        <taxon>rosids</taxon>
        <taxon>fabids</taxon>
        <taxon>Malpighiales</taxon>
        <taxon>Rhizophoraceae</taxon>
        <taxon>Rhizophora</taxon>
    </lineage>
</organism>
<proteinExistence type="predicted"/>
<accession>A0A2P2P6Y9</accession>
<dbReference type="AlphaFoldDB" id="A0A2P2P6Y9"/>
<sequence length="51" mass="5991">MLSYRNASSYFLMCQLENKNRKVPDMRVHIAVSQPNTLSKLIQLLCFYPLD</sequence>